<accession>A0AAV2RWE1</accession>
<protein>
    <submittedName>
        <fullName evidence="2">Uncharacterized protein</fullName>
    </submittedName>
</protein>
<gene>
    <name evidence="2" type="ORF">MNOR_LOCUS28783</name>
</gene>
<keyword evidence="3" id="KW-1185">Reference proteome</keyword>
<feature type="non-terminal residue" evidence="2">
    <location>
        <position position="1"/>
    </location>
</feature>
<dbReference type="AlphaFoldDB" id="A0AAV2RWE1"/>
<reference evidence="2 3" key="1">
    <citation type="submission" date="2024-05" db="EMBL/GenBank/DDBJ databases">
        <authorList>
            <person name="Wallberg A."/>
        </authorList>
    </citation>
    <scope>NUCLEOTIDE SEQUENCE [LARGE SCALE GENOMIC DNA]</scope>
</reference>
<evidence type="ECO:0000313" key="2">
    <source>
        <dbReference type="EMBL" id="CAL4141031.1"/>
    </source>
</evidence>
<evidence type="ECO:0000256" key="1">
    <source>
        <dbReference type="SAM" id="MobiDB-lite"/>
    </source>
</evidence>
<proteinExistence type="predicted"/>
<evidence type="ECO:0000313" key="3">
    <source>
        <dbReference type="Proteomes" id="UP001497623"/>
    </source>
</evidence>
<sequence>TNIDQDLTKSELLVPVIDKEPIIEVQQSLSHSVSVSAVRVESHSVVSKVSSHRGVKQLDLVIPFQNGNHSITTPDSLDILTNEKQSKPHGRNPFGMNPFGRAPDGLSPFGANPFGQNPGGSSKEAIILPGLLNSKANETEVTVDILNAKNISQKDKSSKNQVDNDTDIIKNNSSNLTSADNTILSPHPSPDEGEGYVVDEPIQSMFRLERKRSDGSIEGELGFVNHSNKTIFNALRYEAHENIDPELIAYGLALWENL</sequence>
<dbReference type="EMBL" id="CAXKWB010032375">
    <property type="protein sequence ID" value="CAL4141031.1"/>
    <property type="molecule type" value="Genomic_DNA"/>
</dbReference>
<comment type="caution">
    <text evidence="2">The sequence shown here is derived from an EMBL/GenBank/DDBJ whole genome shotgun (WGS) entry which is preliminary data.</text>
</comment>
<name>A0AAV2RWE1_MEGNR</name>
<feature type="region of interest" description="Disordered" evidence="1">
    <location>
        <begin position="171"/>
        <end position="196"/>
    </location>
</feature>
<organism evidence="2 3">
    <name type="scientific">Meganyctiphanes norvegica</name>
    <name type="common">Northern krill</name>
    <name type="synonym">Thysanopoda norvegica</name>
    <dbReference type="NCBI Taxonomy" id="48144"/>
    <lineage>
        <taxon>Eukaryota</taxon>
        <taxon>Metazoa</taxon>
        <taxon>Ecdysozoa</taxon>
        <taxon>Arthropoda</taxon>
        <taxon>Crustacea</taxon>
        <taxon>Multicrustacea</taxon>
        <taxon>Malacostraca</taxon>
        <taxon>Eumalacostraca</taxon>
        <taxon>Eucarida</taxon>
        <taxon>Euphausiacea</taxon>
        <taxon>Euphausiidae</taxon>
        <taxon>Meganyctiphanes</taxon>
    </lineage>
</organism>
<dbReference type="Proteomes" id="UP001497623">
    <property type="component" value="Unassembled WGS sequence"/>
</dbReference>
<feature type="compositionally biased region" description="Polar residues" evidence="1">
    <location>
        <begin position="171"/>
        <end position="184"/>
    </location>
</feature>